<accession>F9WCQ2</accession>
<dbReference type="InterPro" id="IPR025932">
    <property type="entry name" value="Trypano_VSG_B_N_dom"/>
</dbReference>
<evidence type="ECO:0000256" key="4">
    <source>
        <dbReference type="ARBA" id="ARBA00022622"/>
    </source>
</evidence>
<sequence length="431" mass="47751">MNVIVFFVVVMGNVVSGELEIDRDDNIEPFALLCRIYNVAKNHPINDVDLQEPVEIVQEIDSLNTMLVDPKLVNETEPMENSVGVQLHHTATREAALAQLSLNQITQRAHKVLDEINKMNVTKATEKVKKDFHKVIFGEDGNESDLCHATVNGMDNRGDVCGKPGQGSSGNGAGKNLVVDFFCLCAMRTESGEGAKQVCGFYVGKIDKYYGWSEQGLWGSSTMWASIKGGCGKHMHQHPKSTSEARHILDQFLKHLKTGGVYRHIKCEPGTPKCKNALVEGSGRKEGMLGTGITVSGKSEIKCDGKEGGREGKKSENVNPGGVCVYYGPDKWEENIEWVKHFQTALKTLESVNNQTATIQRAIEKLQMLLHRAEEIYETTKVMLEIQKLVGLPAALQNESGNLTAYNNTRTRSHSYNPNLYFIPAWALFLI</sequence>
<keyword evidence="12" id="KW-1185">Reference proteome</keyword>
<evidence type="ECO:0000256" key="7">
    <source>
        <dbReference type="ARBA" id="ARBA00023180"/>
    </source>
</evidence>
<evidence type="ECO:0000256" key="9">
    <source>
        <dbReference type="SAM" id="SignalP"/>
    </source>
</evidence>
<name>F9WCQ2_TRYCI</name>
<comment type="function">
    <text evidence="1">VSG forms a coat on the surface of the parasite. The trypanosome evades the immune response of the host by expressing a series of antigenically distinct VSGs from an estimated 1000 VSG genes.</text>
</comment>
<dbReference type="GO" id="GO:0005886">
    <property type="term" value="C:plasma membrane"/>
    <property type="evidence" value="ECO:0007669"/>
    <property type="project" value="UniProtKB-SubCell"/>
</dbReference>
<keyword evidence="7" id="KW-0325">Glycoprotein</keyword>
<dbReference type="Proteomes" id="UP000000702">
    <property type="component" value="Unassembled WGS sequence"/>
</dbReference>
<proteinExistence type="predicted"/>
<dbReference type="EMBL" id="CAEQ01001752">
    <property type="protein sequence ID" value="CCD15047.1"/>
    <property type="molecule type" value="Genomic_DNA"/>
</dbReference>
<dbReference type="GO" id="GO:0098552">
    <property type="term" value="C:side of membrane"/>
    <property type="evidence" value="ECO:0007669"/>
    <property type="project" value="UniProtKB-KW"/>
</dbReference>
<evidence type="ECO:0000256" key="6">
    <source>
        <dbReference type="ARBA" id="ARBA00023136"/>
    </source>
</evidence>
<gene>
    <name evidence="11" type="ORF">TCIL3000_0_56130</name>
</gene>
<evidence type="ECO:0000256" key="8">
    <source>
        <dbReference type="ARBA" id="ARBA00023288"/>
    </source>
</evidence>
<keyword evidence="4" id="KW-0336">GPI-anchor</keyword>
<comment type="subcellular location">
    <subcellularLocation>
        <location evidence="2">Cell membrane</location>
        <topology evidence="2">Lipid-anchor</topology>
        <topology evidence="2">GPI-anchor</topology>
    </subcellularLocation>
</comment>
<evidence type="ECO:0000313" key="12">
    <source>
        <dbReference type="Proteomes" id="UP000000702"/>
    </source>
</evidence>
<dbReference type="AlphaFoldDB" id="F9WCQ2"/>
<keyword evidence="5 9" id="KW-0732">Signal</keyword>
<reference evidence="12" key="1">
    <citation type="submission" date="2011-07" db="EMBL/GenBank/DDBJ databases">
        <title>Divergent evolution of antigenic variation in African trypanosomes.</title>
        <authorList>
            <person name="Jackson A.P."/>
            <person name="Berry A."/>
            <person name="Allison H.C."/>
            <person name="Burton P."/>
            <person name="Anderson J."/>
            <person name="Aslett M."/>
            <person name="Brown R."/>
            <person name="Corton N."/>
            <person name="Harris D."/>
            <person name="Hauser H."/>
            <person name="Gamble J."/>
            <person name="Gilderthorp R."/>
            <person name="McQuillan J."/>
            <person name="Quail M.A."/>
            <person name="Sanders M."/>
            <person name="Van Tonder A."/>
            <person name="Ginger M.L."/>
            <person name="Donelson J.E."/>
            <person name="Field M.C."/>
            <person name="Barry J.D."/>
            <person name="Berriman M."/>
            <person name="Hertz-Fowler C."/>
        </authorList>
    </citation>
    <scope>NUCLEOTIDE SEQUENCE [LARGE SCALE GENOMIC DNA]</scope>
    <source>
        <strain evidence="12">IL3000</strain>
    </source>
</reference>
<keyword evidence="6" id="KW-0472">Membrane</keyword>
<evidence type="ECO:0000256" key="2">
    <source>
        <dbReference type="ARBA" id="ARBA00004609"/>
    </source>
</evidence>
<dbReference type="VEuPathDB" id="TriTrypDB:TcIL3000_0_56130"/>
<reference evidence="11 12" key="2">
    <citation type="journal article" date="2012" name="Proc. Natl. Acad. Sci. U.S.A.">
        <title>Antigenic diversity is generated by distinct evolutionary mechanisms in African trypanosome species.</title>
        <authorList>
            <person name="Jackson A.P."/>
            <person name="Berry A."/>
            <person name="Aslett M."/>
            <person name="Allison H.C."/>
            <person name="Burton P."/>
            <person name="Vavrova-Anderson J."/>
            <person name="Brown R."/>
            <person name="Browne H."/>
            <person name="Corton N."/>
            <person name="Hauser H."/>
            <person name="Gamble J."/>
            <person name="Gilderthorp R."/>
            <person name="Marcello L."/>
            <person name="McQuillan J."/>
            <person name="Otto T.D."/>
            <person name="Quail M.A."/>
            <person name="Sanders M.J."/>
            <person name="van Tonder A."/>
            <person name="Ginger M.L."/>
            <person name="Field M.C."/>
            <person name="Barry J.D."/>
            <person name="Hertz-Fowler C."/>
            <person name="Berriman M."/>
        </authorList>
    </citation>
    <scope>NUCLEOTIDE SEQUENCE [LARGE SCALE GENOMIC DNA]</scope>
    <source>
        <strain evidence="11 12">IL3000</strain>
    </source>
</reference>
<feature type="chain" id="PRO_5003394876" evidence="9">
    <location>
        <begin position="18"/>
        <end position="431"/>
    </location>
</feature>
<evidence type="ECO:0000256" key="5">
    <source>
        <dbReference type="ARBA" id="ARBA00022729"/>
    </source>
</evidence>
<comment type="caution">
    <text evidence="11">The sequence shown here is derived from an EMBL/GenBank/DDBJ whole genome shotgun (WGS) entry which is preliminary data.</text>
</comment>
<protein>
    <submittedName>
        <fullName evidence="11">Variant surface glycoprotein</fullName>
    </submittedName>
</protein>
<evidence type="ECO:0000256" key="1">
    <source>
        <dbReference type="ARBA" id="ARBA00002523"/>
    </source>
</evidence>
<evidence type="ECO:0000256" key="3">
    <source>
        <dbReference type="ARBA" id="ARBA00022475"/>
    </source>
</evidence>
<feature type="domain" description="Trypanosome variant surface glycoprotein B-type N-terminal" evidence="10">
    <location>
        <begin position="93"/>
        <end position="367"/>
    </location>
</feature>
<evidence type="ECO:0000259" key="10">
    <source>
        <dbReference type="Pfam" id="PF13206"/>
    </source>
</evidence>
<keyword evidence="8" id="KW-0449">Lipoprotein</keyword>
<feature type="signal peptide" evidence="9">
    <location>
        <begin position="1"/>
        <end position="17"/>
    </location>
</feature>
<organism evidence="11 12">
    <name type="scientific">Trypanosoma congolense (strain IL3000)</name>
    <dbReference type="NCBI Taxonomy" id="1068625"/>
    <lineage>
        <taxon>Eukaryota</taxon>
        <taxon>Discoba</taxon>
        <taxon>Euglenozoa</taxon>
        <taxon>Kinetoplastea</taxon>
        <taxon>Metakinetoplastina</taxon>
        <taxon>Trypanosomatida</taxon>
        <taxon>Trypanosomatidae</taxon>
        <taxon>Trypanosoma</taxon>
        <taxon>Nannomonas</taxon>
    </lineage>
</organism>
<dbReference type="Pfam" id="PF13206">
    <property type="entry name" value="VSG_B"/>
    <property type="match status" value="1"/>
</dbReference>
<keyword evidence="3" id="KW-1003">Cell membrane</keyword>
<evidence type="ECO:0000313" key="11">
    <source>
        <dbReference type="EMBL" id="CCD15047.1"/>
    </source>
</evidence>